<dbReference type="PROSITE" id="PS50003">
    <property type="entry name" value="PH_DOMAIN"/>
    <property type="match status" value="1"/>
</dbReference>
<dbReference type="AlphaFoldDB" id="A0A2P6NG31"/>
<dbReference type="Gene3D" id="2.30.29.30">
    <property type="entry name" value="Pleckstrin-homology domain (PH domain)/Phosphotyrosine-binding domain (PTB)"/>
    <property type="match status" value="1"/>
</dbReference>
<feature type="region of interest" description="Disordered" evidence="1">
    <location>
        <begin position="225"/>
        <end position="254"/>
    </location>
</feature>
<dbReference type="SUPFAM" id="SSF50729">
    <property type="entry name" value="PH domain-like"/>
    <property type="match status" value="1"/>
</dbReference>
<feature type="compositionally biased region" description="Low complexity" evidence="1">
    <location>
        <begin position="68"/>
        <end position="78"/>
    </location>
</feature>
<evidence type="ECO:0000256" key="1">
    <source>
        <dbReference type="SAM" id="MobiDB-lite"/>
    </source>
</evidence>
<proteinExistence type="predicted"/>
<dbReference type="EMBL" id="MDYQ01000094">
    <property type="protein sequence ID" value="PRP82882.1"/>
    <property type="molecule type" value="Genomic_DNA"/>
</dbReference>
<comment type="caution">
    <text evidence="4">The sequence shown here is derived from an EMBL/GenBank/DDBJ whole genome shotgun (WGS) entry which is preliminary data.</text>
</comment>
<protein>
    <recommendedName>
        <fullName evidence="3">PH domain-containing protein</fullName>
    </recommendedName>
</protein>
<dbReference type="Pfam" id="PF00169">
    <property type="entry name" value="PH"/>
    <property type="match status" value="1"/>
</dbReference>
<feature type="region of interest" description="Disordered" evidence="1">
    <location>
        <begin position="34"/>
        <end position="78"/>
    </location>
</feature>
<evidence type="ECO:0000313" key="4">
    <source>
        <dbReference type="EMBL" id="PRP82882.1"/>
    </source>
</evidence>
<keyword evidence="2" id="KW-1133">Transmembrane helix</keyword>
<feature type="compositionally biased region" description="Acidic residues" evidence="1">
    <location>
        <begin position="226"/>
        <end position="236"/>
    </location>
</feature>
<organism evidence="4 5">
    <name type="scientific">Planoprotostelium fungivorum</name>
    <dbReference type="NCBI Taxonomy" id="1890364"/>
    <lineage>
        <taxon>Eukaryota</taxon>
        <taxon>Amoebozoa</taxon>
        <taxon>Evosea</taxon>
        <taxon>Variosea</taxon>
        <taxon>Cavosteliida</taxon>
        <taxon>Cavosteliaceae</taxon>
        <taxon>Planoprotostelium</taxon>
    </lineage>
</organism>
<feature type="domain" description="PH" evidence="3">
    <location>
        <begin position="89"/>
        <end position="209"/>
    </location>
</feature>
<feature type="transmembrane region" description="Helical" evidence="2">
    <location>
        <begin position="375"/>
        <end position="395"/>
    </location>
</feature>
<evidence type="ECO:0000313" key="5">
    <source>
        <dbReference type="Proteomes" id="UP000241769"/>
    </source>
</evidence>
<dbReference type="InParanoid" id="A0A2P6NG31"/>
<dbReference type="InterPro" id="IPR011993">
    <property type="entry name" value="PH-like_dom_sf"/>
</dbReference>
<dbReference type="SMART" id="SM00233">
    <property type="entry name" value="PH"/>
    <property type="match status" value="1"/>
</dbReference>
<gene>
    <name evidence="4" type="ORF">PROFUN_04745</name>
</gene>
<dbReference type="OrthoDB" id="185175at2759"/>
<keyword evidence="2" id="KW-0812">Transmembrane</keyword>
<keyword evidence="2" id="KW-0472">Membrane</keyword>
<evidence type="ECO:0000259" key="3">
    <source>
        <dbReference type="PROSITE" id="PS50003"/>
    </source>
</evidence>
<name>A0A2P6NG31_9EUKA</name>
<dbReference type="InterPro" id="IPR001849">
    <property type="entry name" value="PH_domain"/>
</dbReference>
<accession>A0A2P6NG31</accession>
<reference evidence="4 5" key="1">
    <citation type="journal article" date="2018" name="Genome Biol. Evol.">
        <title>Multiple Roots of Fruiting Body Formation in Amoebozoa.</title>
        <authorList>
            <person name="Hillmann F."/>
            <person name="Forbes G."/>
            <person name="Novohradska S."/>
            <person name="Ferling I."/>
            <person name="Riege K."/>
            <person name="Groth M."/>
            <person name="Westermann M."/>
            <person name="Marz M."/>
            <person name="Spaller T."/>
            <person name="Winckler T."/>
            <person name="Schaap P."/>
            <person name="Glockner G."/>
        </authorList>
    </citation>
    <scope>NUCLEOTIDE SEQUENCE [LARGE SCALE GENOMIC DNA]</scope>
    <source>
        <strain evidence="4 5">Jena</strain>
    </source>
</reference>
<keyword evidence="5" id="KW-1185">Reference proteome</keyword>
<feature type="compositionally biased region" description="Basic and acidic residues" evidence="1">
    <location>
        <begin position="46"/>
        <end position="67"/>
    </location>
</feature>
<evidence type="ECO:0000256" key="2">
    <source>
        <dbReference type="SAM" id="Phobius"/>
    </source>
</evidence>
<dbReference type="Proteomes" id="UP000241769">
    <property type="component" value="Unassembled WGS sequence"/>
</dbReference>
<sequence>MRGESNPGTPSNGRSLNFLRSSAREINELRKNIIGGLTGGSSSSTRDLRATDRDQRDRELLPKEKEVIPISSSPPSHSSPVIGRYYDPDAFCSGWMKMRHPVKFWVSRWFVLKQGVLVWYRDEKVASQPKRKPSGAIMLGDTDIREHRISKDGMFSLKIESNNNRSIYKTKPGLKIAPSLRWNPSYAVLRVSSENARKLWIQQIGPQIEWATSHKNAIHLNISHDEESDYEDESDEGGLPTSPKLSRRDVHHPSSLGQHVVSAANANISHSGHLTPTTASTLHEDGAFVIQPITVDRGLSFESLPEPMPIINQEPGQRHNRVFFSNLNELQRREAFEQQDRTMHALEQWKNDLSTKMNSVEGRITRSVDSGVKKVSPISLGAFHLMLMILFVMMLGRLSKRMVGDIEDL</sequence>